<dbReference type="Pfam" id="PF03456">
    <property type="entry name" value="uDENN"/>
    <property type="match status" value="1"/>
</dbReference>
<organism evidence="2 3">
    <name type="scientific">Triparma strigata</name>
    <dbReference type="NCBI Taxonomy" id="1606541"/>
    <lineage>
        <taxon>Eukaryota</taxon>
        <taxon>Sar</taxon>
        <taxon>Stramenopiles</taxon>
        <taxon>Ochrophyta</taxon>
        <taxon>Bolidophyceae</taxon>
        <taxon>Parmales</taxon>
        <taxon>Triparmaceae</taxon>
        <taxon>Triparma</taxon>
    </lineage>
</organism>
<dbReference type="InterPro" id="IPR001194">
    <property type="entry name" value="cDENN_dom"/>
</dbReference>
<dbReference type="InterPro" id="IPR051696">
    <property type="entry name" value="DENN_Domain_GEFs"/>
</dbReference>
<dbReference type="OrthoDB" id="6019893at2759"/>
<keyword evidence="3" id="KW-1185">Reference proteome</keyword>
<reference evidence="3" key="1">
    <citation type="journal article" date="2023" name="Commun. Biol.">
        <title>Genome analysis of Parmales, the sister group of diatoms, reveals the evolutionary specialization of diatoms from phago-mixotrophs to photoautotrophs.</title>
        <authorList>
            <person name="Ban H."/>
            <person name="Sato S."/>
            <person name="Yoshikawa S."/>
            <person name="Yamada K."/>
            <person name="Nakamura Y."/>
            <person name="Ichinomiya M."/>
            <person name="Sato N."/>
            <person name="Blanc-Mathieu R."/>
            <person name="Endo H."/>
            <person name="Kuwata A."/>
            <person name="Ogata H."/>
        </authorList>
    </citation>
    <scope>NUCLEOTIDE SEQUENCE [LARGE SCALE GENOMIC DNA]</scope>
    <source>
        <strain evidence="3">NIES 3701</strain>
    </source>
</reference>
<dbReference type="GO" id="GO:0032483">
    <property type="term" value="P:regulation of Rab protein signal transduction"/>
    <property type="evidence" value="ECO:0007669"/>
    <property type="project" value="TreeGrafter"/>
</dbReference>
<dbReference type="PANTHER" id="PTHR12296">
    <property type="entry name" value="DENN DOMAIN-CONTAINING PROTEIN 4"/>
    <property type="match status" value="1"/>
</dbReference>
<name>A0A9W7BV87_9STRA</name>
<proteinExistence type="predicted"/>
<dbReference type="InterPro" id="IPR037516">
    <property type="entry name" value="Tripartite_DENN"/>
</dbReference>
<evidence type="ECO:0000313" key="2">
    <source>
        <dbReference type="EMBL" id="GMH97304.1"/>
    </source>
</evidence>
<dbReference type="AlphaFoldDB" id="A0A9W7BV87"/>
<dbReference type="EMBL" id="BRXY01000488">
    <property type="protein sequence ID" value="GMH97304.1"/>
    <property type="molecule type" value="Genomic_DNA"/>
</dbReference>
<dbReference type="SMART" id="SM00800">
    <property type="entry name" value="uDENN"/>
    <property type="match status" value="1"/>
</dbReference>
<gene>
    <name evidence="2" type="ORF">TrST_g12365</name>
</gene>
<evidence type="ECO:0000259" key="1">
    <source>
        <dbReference type="PROSITE" id="PS50211"/>
    </source>
</evidence>
<dbReference type="GO" id="GO:0031410">
    <property type="term" value="C:cytoplasmic vesicle"/>
    <property type="evidence" value="ECO:0007669"/>
    <property type="project" value="TreeGrafter"/>
</dbReference>
<accession>A0A9W7BV87</accession>
<protein>
    <recommendedName>
        <fullName evidence="1">UDENN domain-containing protein</fullName>
    </recommendedName>
</protein>
<dbReference type="PROSITE" id="PS50211">
    <property type="entry name" value="DENN"/>
    <property type="match status" value="1"/>
</dbReference>
<dbReference type="Gene3D" id="3.30.450.200">
    <property type="match status" value="1"/>
</dbReference>
<dbReference type="PANTHER" id="PTHR12296:SF21">
    <property type="entry name" value="DENN DOMAIN-CONTAINING PROTEIN 3"/>
    <property type="match status" value="1"/>
</dbReference>
<evidence type="ECO:0000313" key="3">
    <source>
        <dbReference type="Proteomes" id="UP001165085"/>
    </source>
</evidence>
<dbReference type="Proteomes" id="UP001165085">
    <property type="component" value="Unassembled WGS sequence"/>
</dbReference>
<sequence>MSLERNRGNRLCEYFAIVSCPLATPPSPDERTIITLQDEIHTSHSQDTNATLEMVSDIFKPKVTARYPLTDYPENAFSKEGVTTFSMPRGSEVKSRYSLPKIHHFVTTSEAGLRNYGTVMVVFEETSLPISSYFTFTPTHPTDSSVETSSHSPDDSLSDSPITVFVPKALVLLSLTPFLPTFRSYLSQLYRLSTTPTPLPLERYIRNITLEVPSPPMDPTIPAFPA</sequence>
<dbReference type="Pfam" id="PF02141">
    <property type="entry name" value="DENN"/>
    <property type="match status" value="1"/>
</dbReference>
<dbReference type="InterPro" id="IPR005113">
    <property type="entry name" value="uDENN_dom"/>
</dbReference>
<comment type="caution">
    <text evidence="2">The sequence shown here is derived from an EMBL/GenBank/DDBJ whole genome shotgun (WGS) entry which is preliminary data.</text>
</comment>
<feature type="domain" description="UDENN" evidence="1">
    <location>
        <begin position="45"/>
        <end position="226"/>
    </location>
</feature>